<evidence type="ECO:0008006" key="4">
    <source>
        <dbReference type="Google" id="ProtNLM"/>
    </source>
</evidence>
<dbReference type="AlphaFoldDB" id="A0A0K9GRQ9"/>
<gene>
    <name evidence="2" type="ORF">AC625_06970</name>
</gene>
<feature type="transmembrane region" description="Helical" evidence="1">
    <location>
        <begin position="58"/>
        <end position="79"/>
    </location>
</feature>
<protein>
    <recommendedName>
        <fullName evidence="4">Group-specific protein</fullName>
    </recommendedName>
</protein>
<feature type="transmembrane region" description="Helical" evidence="1">
    <location>
        <begin position="5"/>
        <end position="23"/>
    </location>
</feature>
<keyword evidence="1" id="KW-1133">Transmembrane helix</keyword>
<evidence type="ECO:0000256" key="1">
    <source>
        <dbReference type="SAM" id="Phobius"/>
    </source>
</evidence>
<evidence type="ECO:0000313" key="3">
    <source>
        <dbReference type="Proteomes" id="UP000037146"/>
    </source>
</evidence>
<keyword evidence="1" id="KW-0812">Transmembrane</keyword>
<organism evidence="2 3">
    <name type="scientific">Peribacillus loiseleuriae</name>
    <dbReference type="NCBI Taxonomy" id="1679170"/>
    <lineage>
        <taxon>Bacteria</taxon>
        <taxon>Bacillati</taxon>
        <taxon>Bacillota</taxon>
        <taxon>Bacilli</taxon>
        <taxon>Bacillales</taxon>
        <taxon>Bacillaceae</taxon>
        <taxon>Peribacillus</taxon>
    </lineage>
</organism>
<feature type="transmembrane region" description="Helical" evidence="1">
    <location>
        <begin position="29"/>
        <end position="51"/>
    </location>
</feature>
<dbReference type="STRING" id="1679170.AC625_06970"/>
<sequence length="82" mass="9572">MKNYIVFLFQLMVWSGYTVVEWLSTHDKLVFKVIMFFIFSYLAIYIAKAILKSNKRTLIVTGVSLLCYAIIQVLFQTILPIT</sequence>
<name>A0A0K9GRQ9_9BACI</name>
<proteinExistence type="predicted"/>
<reference evidence="3" key="1">
    <citation type="submission" date="2015-07" db="EMBL/GenBank/DDBJ databases">
        <title>Genome sequencing project for genomic taxonomy and phylogenomics of Bacillus-like bacteria.</title>
        <authorList>
            <person name="Liu B."/>
            <person name="Wang J."/>
            <person name="Zhu Y."/>
            <person name="Liu G."/>
            <person name="Chen Q."/>
            <person name="Chen Z."/>
            <person name="Lan J."/>
            <person name="Che J."/>
            <person name="Ge C."/>
            <person name="Shi H."/>
            <person name="Pan Z."/>
            <person name="Liu X."/>
        </authorList>
    </citation>
    <scope>NUCLEOTIDE SEQUENCE [LARGE SCALE GENOMIC DNA]</scope>
    <source>
        <strain evidence="3">FJAT-27997</strain>
    </source>
</reference>
<dbReference type="PATRIC" id="fig|1679170.3.peg.1500"/>
<evidence type="ECO:0000313" key="2">
    <source>
        <dbReference type="EMBL" id="KMY49296.1"/>
    </source>
</evidence>
<dbReference type="Proteomes" id="UP000037146">
    <property type="component" value="Unassembled WGS sequence"/>
</dbReference>
<comment type="caution">
    <text evidence="2">The sequence shown here is derived from an EMBL/GenBank/DDBJ whole genome shotgun (WGS) entry which is preliminary data.</text>
</comment>
<keyword evidence="3" id="KW-1185">Reference proteome</keyword>
<dbReference type="RefSeq" id="WP_049680628.1">
    <property type="nucleotide sequence ID" value="NZ_LFZW01000001.1"/>
</dbReference>
<accession>A0A0K9GRQ9</accession>
<keyword evidence="1" id="KW-0472">Membrane</keyword>
<dbReference type="EMBL" id="LFZW01000001">
    <property type="protein sequence ID" value="KMY49296.1"/>
    <property type="molecule type" value="Genomic_DNA"/>
</dbReference>